<evidence type="ECO:0000313" key="1">
    <source>
        <dbReference type="EnsemblMetazoa" id="AARA014291-PA"/>
    </source>
</evidence>
<organism evidence="1 2">
    <name type="scientific">Anopheles arabiensis</name>
    <name type="common">Mosquito</name>
    <dbReference type="NCBI Taxonomy" id="7173"/>
    <lineage>
        <taxon>Eukaryota</taxon>
        <taxon>Metazoa</taxon>
        <taxon>Ecdysozoa</taxon>
        <taxon>Arthropoda</taxon>
        <taxon>Hexapoda</taxon>
        <taxon>Insecta</taxon>
        <taxon>Pterygota</taxon>
        <taxon>Neoptera</taxon>
        <taxon>Endopterygota</taxon>
        <taxon>Diptera</taxon>
        <taxon>Nematocera</taxon>
        <taxon>Culicoidea</taxon>
        <taxon>Culicidae</taxon>
        <taxon>Anophelinae</taxon>
        <taxon>Anopheles</taxon>
    </lineage>
</organism>
<proteinExistence type="predicted"/>
<accession>A0A182IFM9</accession>
<dbReference type="VEuPathDB" id="VectorBase:AARA014291"/>
<keyword evidence="2" id="KW-1185">Reference proteome</keyword>
<dbReference type="EnsemblMetazoa" id="AARA014291-RA">
    <property type="protein sequence ID" value="AARA014291-PA"/>
    <property type="gene ID" value="AARA014291"/>
</dbReference>
<dbReference type="AlphaFoldDB" id="A0A182IFM9"/>
<protein>
    <submittedName>
        <fullName evidence="1">Uncharacterized protein</fullName>
    </submittedName>
</protein>
<dbReference type="Proteomes" id="UP000075840">
    <property type="component" value="Unassembled WGS sequence"/>
</dbReference>
<evidence type="ECO:0000313" key="2">
    <source>
        <dbReference type="Proteomes" id="UP000075840"/>
    </source>
</evidence>
<name>A0A182IFM9_ANOAR</name>
<sequence length="17" mass="1755">MHAAATARSLPATIKSE</sequence>
<dbReference type="EMBL" id="APCN01002982">
    <property type="status" value="NOT_ANNOTATED_CDS"/>
    <property type="molecule type" value="Genomic_DNA"/>
</dbReference>
<reference evidence="1" key="1">
    <citation type="submission" date="2022-08" db="UniProtKB">
        <authorList>
            <consortium name="EnsemblMetazoa"/>
        </authorList>
    </citation>
    <scope>IDENTIFICATION</scope>
    <source>
        <strain evidence="1">Dongola</strain>
    </source>
</reference>